<dbReference type="Gene3D" id="2.60.40.4060">
    <property type="entry name" value="Reeler domain"/>
    <property type="match status" value="1"/>
</dbReference>
<evidence type="ECO:0000256" key="3">
    <source>
        <dbReference type="ARBA" id="ARBA00009195"/>
    </source>
</evidence>
<evidence type="ECO:0000256" key="7">
    <source>
        <dbReference type="ARBA" id="ARBA00022989"/>
    </source>
</evidence>
<dbReference type="InterPro" id="IPR002861">
    <property type="entry name" value="Reeler_dom"/>
</dbReference>
<feature type="transmembrane region" description="Helical" evidence="11">
    <location>
        <begin position="493"/>
        <end position="514"/>
    </location>
</feature>
<dbReference type="PROSITE" id="PS50939">
    <property type="entry name" value="CYTOCHROME_B561"/>
    <property type="match status" value="1"/>
</dbReference>
<dbReference type="SMART" id="SM00665">
    <property type="entry name" value="B561"/>
    <property type="match status" value="1"/>
</dbReference>
<keyword evidence="6" id="KW-0249">Electron transport</keyword>
<dbReference type="InterPro" id="IPR005018">
    <property type="entry name" value="DOMON_domain"/>
</dbReference>
<dbReference type="PROSITE" id="PS50836">
    <property type="entry name" value="DOMON"/>
    <property type="match status" value="1"/>
</dbReference>
<evidence type="ECO:0000256" key="6">
    <source>
        <dbReference type="ARBA" id="ARBA00022982"/>
    </source>
</evidence>
<feature type="domain" description="Cytochrome b561" evidence="14">
    <location>
        <begin position="352"/>
        <end position="551"/>
    </location>
</feature>
<keyword evidence="8" id="KW-0408">Iron</keyword>
<sequence length="585" mass="64474">MLFLRLASCLAFFISLRLINCLPNGAPISTCSTLQPVHSNIPPEASQSLFRIEPQAKIVGQGQILRIEIPSSIPQLSFKGFIIHARTPNGRVVGRFASSADGLVKLIDCSGVQNTATHANTSPKVDFGLDWQAPSDYLGDIIFNSTVAQDYDKFWVGETSEIVKIVERDQVIPSGISTTRRPIEVTTPNFVRSTSGLKNNDDFIYDGCGDTKTCFGSPDNCVATKSCQTFSAVIVKGDRYIIEMRSTKSAAYVALGLSDDEKMGKDSVVECVNESGSVKAYTSWTIVSNGKFDAPRTGIPQNSIRLIEGRLENGMIYCQVERQPVTIINGIKFDLTKQNYFLLLASGSGIRPASVDYHDIVRLSSREALKLSEVTNVEGRSTLLLRLHGAFMITAWIGTASIGILLARYFKQTWVGSSLCGKDIWFAWHRICMILTWALTLAAFVIIFVEIKGWSSVDNPHAILGTITTVICFFQPIGAFFRPHPGSKKRPLFNWTHWLGGNLAHILAIVTIFFAVKLGKAELPEWMDFILVAYVVFHVIVHFIYSISGCVSEGKGTRVTSFPMTDISQSRSQMIASAKQDAVVR</sequence>
<evidence type="ECO:0000256" key="2">
    <source>
        <dbReference type="ARBA" id="ARBA00004141"/>
    </source>
</evidence>
<dbReference type="AlphaFoldDB" id="A0A1J1IIG7"/>
<feature type="chain" id="PRO_5009619150" evidence="12">
    <location>
        <begin position="22"/>
        <end position="585"/>
    </location>
</feature>
<dbReference type="Proteomes" id="UP000183832">
    <property type="component" value="Unassembled WGS sequence"/>
</dbReference>
<keyword evidence="4" id="KW-0813">Transport</keyword>
<dbReference type="InterPro" id="IPR020901">
    <property type="entry name" value="Prtase_inh_Kunz-CS"/>
</dbReference>
<dbReference type="Pfam" id="PF03188">
    <property type="entry name" value="Cytochrom_B561"/>
    <property type="match status" value="1"/>
</dbReference>
<reference evidence="16 17" key="1">
    <citation type="submission" date="2015-04" db="EMBL/GenBank/DDBJ databases">
        <authorList>
            <person name="Syromyatnikov M.Y."/>
            <person name="Popov V.N."/>
        </authorList>
    </citation>
    <scope>NUCLEOTIDE SEQUENCE [LARGE SCALE GENOMIC DNA]</scope>
</reference>
<proteinExistence type="inferred from homology"/>
<evidence type="ECO:0000256" key="12">
    <source>
        <dbReference type="SAM" id="SignalP"/>
    </source>
</evidence>
<dbReference type="GO" id="GO:0140571">
    <property type="term" value="F:transmembrane ascorbate ferrireductase activity"/>
    <property type="evidence" value="ECO:0007669"/>
    <property type="project" value="TreeGrafter"/>
</dbReference>
<dbReference type="PANTHER" id="PTHR45828">
    <property type="entry name" value="CYTOCHROME B561/FERRIC REDUCTASE TRANSMEMBRANE"/>
    <property type="match status" value="1"/>
</dbReference>
<evidence type="ECO:0000256" key="1">
    <source>
        <dbReference type="ARBA" id="ARBA00001970"/>
    </source>
</evidence>
<dbReference type="Pfam" id="PF02014">
    <property type="entry name" value="Reeler"/>
    <property type="match status" value="1"/>
</dbReference>
<feature type="transmembrane region" description="Helical" evidence="11">
    <location>
        <begin position="526"/>
        <end position="545"/>
    </location>
</feature>
<dbReference type="Gene3D" id="1.20.120.1770">
    <property type="match status" value="1"/>
</dbReference>
<evidence type="ECO:0000256" key="9">
    <source>
        <dbReference type="ARBA" id="ARBA00023136"/>
    </source>
</evidence>
<keyword evidence="17" id="KW-1185">Reference proteome</keyword>
<dbReference type="EMBL" id="CVRI01000054">
    <property type="protein sequence ID" value="CRL00019.1"/>
    <property type="molecule type" value="Genomic_DNA"/>
</dbReference>
<gene>
    <name evidence="16" type="ORF">CLUMA_CG013306</name>
</gene>
<evidence type="ECO:0000313" key="17">
    <source>
        <dbReference type="Proteomes" id="UP000183832"/>
    </source>
</evidence>
<dbReference type="STRING" id="568069.A0A1J1IIG7"/>
<dbReference type="PROSITE" id="PS51019">
    <property type="entry name" value="REELIN"/>
    <property type="match status" value="1"/>
</dbReference>
<comment type="similarity">
    <text evidence="3">Belongs to the FRRS1 family.</text>
</comment>
<feature type="transmembrane region" description="Helical" evidence="11">
    <location>
        <begin position="431"/>
        <end position="449"/>
    </location>
</feature>
<feature type="domain" description="DOMON" evidence="13">
    <location>
        <begin position="224"/>
        <end position="347"/>
    </location>
</feature>
<dbReference type="CDD" id="cd08760">
    <property type="entry name" value="Cyt_b561_FRRS1_like"/>
    <property type="match status" value="1"/>
</dbReference>
<dbReference type="Pfam" id="PF03351">
    <property type="entry name" value="DOMON"/>
    <property type="match status" value="1"/>
</dbReference>
<dbReference type="OrthoDB" id="6372137at2759"/>
<feature type="domain" description="Reelin" evidence="15">
    <location>
        <begin position="16"/>
        <end position="182"/>
    </location>
</feature>
<dbReference type="PANTHER" id="PTHR45828:SF38">
    <property type="entry name" value="FERRIC-CHELATE REDUCTASE 1 HOMOLOG-RELATED"/>
    <property type="match status" value="1"/>
</dbReference>
<evidence type="ECO:0000256" key="5">
    <source>
        <dbReference type="ARBA" id="ARBA00022692"/>
    </source>
</evidence>
<protein>
    <submittedName>
        <fullName evidence="16">CLUMA_CG013306, isoform A</fullName>
    </submittedName>
</protein>
<name>A0A1J1IIG7_9DIPT</name>
<evidence type="ECO:0000256" key="10">
    <source>
        <dbReference type="ARBA" id="ARBA00023180"/>
    </source>
</evidence>
<keyword evidence="5 11" id="KW-0812">Transmembrane</keyword>
<keyword evidence="7 11" id="KW-1133">Transmembrane helix</keyword>
<evidence type="ECO:0000259" key="14">
    <source>
        <dbReference type="PROSITE" id="PS50939"/>
    </source>
</evidence>
<keyword evidence="10" id="KW-0325">Glycoprotein</keyword>
<dbReference type="PROSITE" id="PS00280">
    <property type="entry name" value="BPTI_KUNITZ_1"/>
    <property type="match status" value="1"/>
</dbReference>
<keyword evidence="9 11" id="KW-0472">Membrane</keyword>
<dbReference type="CDD" id="cd09628">
    <property type="entry name" value="DOMON_SDR_2_like"/>
    <property type="match status" value="1"/>
</dbReference>
<feature type="transmembrane region" description="Helical" evidence="11">
    <location>
        <begin position="390"/>
        <end position="410"/>
    </location>
</feature>
<evidence type="ECO:0000313" key="16">
    <source>
        <dbReference type="EMBL" id="CRL00019.1"/>
    </source>
</evidence>
<dbReference type="InterPro" id="IPR006593">
    <property type="entry name" value="Cyt_b561/ferric_Rdtase_TM"/>
</dbReference>
<keyword evidence="12" id="KW-0732">Signal</keyword>
<accession>A0A1J1IIG7</accession>
<dbReference type="InterPro" id="IPR051237">
    <property type="entry name" value="Ferric-chelate_Red/DefProt"/>
</dbReference>
<organism evidence="16 17">
    <name type="scientific">Clunio marinus</name>
    <dbReference type="NCBI Taxonomy" id="568069"/>
    <lineage>
        <taxon>Eukaryota</taxon>
        <taxon>Metazoa</taxon>
        <taxon>Ecdysozoa</taxon>
        <taxon>Arthropoda</taxon>
        <taxon>Hexapoda</taxon>
        <taxon>Insecta</taxon>
        <taxon>Pterygota</taxon>
        <taxon>Neoptera</taxon>
        <taxon>Endopterygota</taxon>
        <taxon>Diptera</taxon>
        <taxon>Nematocera</taxon>
        <taxon>Chironomoidea</taxon>
        <taxon>Chironomidae</taxon>
        <taxon>Clunio</taxon>
    </lineage>
</organism>
<dbReference type="InterPro" id="IPR042307">
    <property type="entry name" value="Reeler_sf"/>
</dbReference>
<feature type="signal peptide" evidence="12">
    <location>
        <begin position="1"/>
        <end position="21"/>
    </location>
</feature>
<comment type="subcellular location">
    <subcellularLocation>
        <location evidence="2">Membrane</location>
        <topology evidence="2">Multi-pass membrane protein</topology>
    </subcellularLocation>
</comment>
<feature type="transmembrane region" description="Helical" evidence="11">
    <location>
        <begin position="461"/>
        <end position="481"/>
    </location>
</feature>
<evidence type="ECO:0000256" key="4">
    <source>
        <dbReference type="ARBA" id="ARBA00022448"/>
    </source>
</evidence>
<dbReference type="CDD" id="cd08544">
    <property type="entry name" value="Reeler"/>
    <property type="match status" value="1"/>
</dbReference>
<evidence type="ECO:0000256" key="8">
    <source>
        <dbReference type="ARBA" id="ARBA00023004"/>
    </source>
</evidence>
<evidence type="ECO:0000259" key="15">
    <source>
        <dbReference type="PROSITE" id="PS51019"/>
    </source>
</evidence>
<dbReference type="SMART" id="SM00664">
    <property type="entry name" value="DoH"/>
    <property type="match status" value="1"/>
</dbReference>
<dbReference type="GO" id="GO:0016020">
    <property type="term" value="C:membrane"/>
    <property type="evidence" value="ECO:0007669"/>
    <property type="project" value="UniProtKB-SubCell"/>
</dbReference>
<evidence type="ECO:0000259" key="13">
    <source>
        <dbReference type="PROSITE" id="PS50836"/>
    </source>
</evidence>
<evidence type="ECO:0000256" key="11">
    <source>
        <dbReference type="SAM" id="Phobius"/>
    </source>
</evidence>
<comment type="cofactor">
    <cofactor evidence="1">
        <name>heme b</name>
        <dbReference type="ChEBI" id="CHEBI:60344"/>
    </cofactor>
</comment>